<dbReference type="Proteomes" id="UP000240542">
    <property type="component" value="Unassembled WGS sequence"/>
</dbReference>
<dbReference type="GO" id="GO:0019305">
    <property type="term" value="P:dTDP-rhamnose biosynthetic process"/>
    <property type="evidence" value="ECO:0007669"/>
    <property type="project" value="TreeGrafter"/>
</dbReference>
<protein>
    <submittedName>
        <fullName evidence="4">dTDP-4-dehydrorhamnose 3,5-epimerase</fullName>
    </submittedName>
</protein>
<evidence type="ECO:0000256" key="1">
    <source>
        <dbReference type="ARBA" id="ARBA00010154"/>
    </source>
</evidence>
<dbReference type="InterPro" id="IPR014710">
    <property type="entry name" value="RmlC-like_jellyroll"/>
</dbReference>
<dbReference type="SUPFAM" id="SSF51182">
    <property type="entry name" value="RmlC-like cupins"/>
    <property type="match status" value="1"/>
</dbReference>
<dbReference type="AlphaFoldDB" id="A0A2P8DTI4"/>
<comment type="caution">
    <text evidence="4">The sequence shown here is derived from an EMBL/GenBank/DDBJ whole genome shotgun (WGS) entry which is preliminary data.</text>
</comment>
<feature type="active site" description="Proton donor" evidence="2">
    <location>
        <position position="132"/>
    </location>
</feature>
<dbReference type="EMBL" id="PYGA01000001">
    <property type="protein sequence ID" value="PSL00530.1"/>
    <property type="molecule type" value="Genomic_DNA"/>
</dbReference>
<evidence type="ECO:0000313" key="4">
    <source>
        <dbReference type="EMBL" id="PSL00530.1"/>
    </source>
</evidence>
<dbReference type="GO" id="GO:0005829">
    <property type="term" value="C:cytosol"/>
    <property type="evidence" value="ECO:0007669"/>
    <property type="project" value="TreeGrafter"/>
</dbReference>
<gene>
    <name evidence="4" type="ORF">CLV63_1014</name>
</gene>
<dbReference type="OrthoDB" id="9800680at2"/>
<dbReference type="InterPro" id="IPR000888">
    <property type="entry name" value="RmlC-like"/>
</dbReference>
<dbReference type="InterPro" id="IPR011051">
    <property type="entry name" value="RmlC_Cupin_sf"/>
</dbReference>
<feature type="active site" description="Proton acceptor" evidence="2">
    <location>
        <position position="62"/>
    </location>
</feature>
<evidence type="ECO:0000256" key="3">
    <source>
        <dbReference type="PIRSR" id="PIRSR600888-3"/>
    </source>
</evidence>
<dbReference type="GO" id="GO:0000271">
    <property type="term" value="P:polysaccharide biosynthetic process"/>
    <property type="evidence" value="ECO:0007669"/>
    <property type="project" value="TreeGrafter"/>
</dbReference>
<feature type="site" description="Participates in a stacking interaction with the thymidine ring of dTDP-4-oxo-6-deoxyglucose" evidence="3">
    <location>
        <position position="139"/>
    </location>
</feature>
<evidence type="ECO:0000313" key="5">
    <source>
        <dbReference type="Proteomes" id="UP000240542"/>
    </source>
</evidence>
<keyword evidence="5" id="KW-1185">Reference proteome</keyword>
<dbReference type="PANTHER" id="PTHR21047">
    <property type="entry name" value="DTDP-6-DEOXY-D-GLUCOSE-3,5 EPIMERASE"/>
    <property type="match status" value="1"/>
</dbReference>
<dbReference type="Pfam" id="PF00908">
    <property type="entry name" value="dTDP_sugar_isom"/>
    <property type="match status" value="1"/>
</dbReference>
<proteinExistence type="inferred from homology"/>
<dbReference type="RefSeq" id="WP_106580748.1">
    <property type="nucleotide sequence ID" value="NZ_PYGA01000001.1"/>
</dbReference>
<name>A0A2P8DTI4_9ACTN</name>
<dbReference type="PANTHER" id="PTHR21047:SF2">
    <property type="entry name" value="THYMIDINE DIPHOSPHO-4-KETO-RHAMNOSE 3,5-EPIMERASE"/>
    <property type="match status" value="1"/>
</dbReference>
<sequence length="198" mass="21558">MKIQELAVEGTFEFTPDVHEDHRGLFVATFKAPLVEETIGEAPSFEQAGHSSSAAGVIRGLHFTATPPGQTKFVYCPQGRVLDVVLDVRLGSPTFGVWDAVDLSPDTYNAVYVPKGVAHAYFAVEDDTIVTYLMSNATFDPALEHAIHPLDPTLELPWPKGLPPVLSARDSAAVTFAEAEQRGYFPRYEDCIPGARTP</sequence>
<reference evidence="4 5" key="1">
    <citation type="submission" date="2018-03" db="EMBL/GenBank/DDBJ databases">
        <title>Genomic Encyclopedia of Archaeal and Bacterial Type Strains, Phase II (KMG-II): from individual species to whole genera.</title>
        <authorList>
            <person name="Goeker M."/>
        </authorList>
    </citation>
    <scope>NUCLEOTIDE SEQUENCE [LARGE SCALE GENOMIC DNA]</scope>
    <source>
        <strain evidence="4 5">DSM 45312</strain>
    </source>
</reference>
<organism evidence="4 5">
    <name type="scientific">Murinocardiopsis flavida</name>
    <dbReference type="NCBI Taxonomy" id="645275"/>
    <lineage>
        <taxon>Bacteria</taxon>
        <taxon>Bacillati</taxon>
        <taxon>Actinomycetota</taxon>
        <taxon>Actinomycetes</taxon>
        <taxon>Streptosporangiales</taxon>
        <taxon>Nocardiopsidaceae</taxon>
        <taxon>Murinocardiopsis</taxon>
    </lineage>
</organism>
<evidence type="ECO:0000256" key="2">
    <source>
        <dbReference type="PIRSR" id="PIRSR600888-1"/>
    </source>
</evidence>
<dbReference type="CDD" id="cd00438">
    <property type="entry name" value="cupin_RmlC"/>
    <property type="match status" value="1"/>
</dbReference>
<dbReference type="GO" id="GO:0008830">
    <property type="term" value="F:dTDP-4-dehydrorhamnose 3,5-epimerase activity"/>
    <property type="evidence" value="ECO:0007669"/>
    <property type="project" value="InterPro"/>
</dbReference>
<comment type="similarity">
    <text evidence="1">Belongs to the dTDP-4-dehydrorhamnose 3,5-epimerase family.</text>
</comment>
<accession>A0A2P8DTI4</accession>
<dbReference type="Gene3D" id="2.60.120.10">
    <property type="entry name" value="Jelly Rolls"/>
    <property type="match status" value="1"/>
</dbReference>